<protein>
    <recommendedName>
        <fullName evidence="4">Periplasmic binding protein domain-containing protein</fullName>
    </recommendedName>
</protein>
<organism evidence="5 6">
    <name type="scientific">Parasphaerochaeta coccoides (strain ATCC BAA-1237 / DSM 17374 / SPN1)</name>
    <name type="common">Sphaerochaeta coccoides</name>
    <dbReference type="NCBI Taxonomy" id="760011"/>
    <lineage>
        <taxon>Bacteria</taxon>
        <taxon>Pseudomonadati</taxon>
        <taxon>Spirochaetota</taxon>
        <taxon>Spirochaetia</taxon>
        <taxon>Spirochaetales</taxon>
        <taxon>Sphaerochaetaceae</taxon>
        <taxon>Parasphaerochaeta</taxon>
    </lineage>
</organism>
<evidence type="ECO:0000256" key="1">
    <source>
        <dbReference type="ARBA" id="ARBA00004196"/>
    </source>
</evidence>
<feature type="transmembrane region" description="Helical" evidence="3">
    <location>
        <begin position="9"/>
        <end position="28"/>
    </location>
</feature>
<dbReference type="Pfam" id="PF13407">
    <property type="entry name" value="Peripla_BP_4"/>
    <property type="match status" value="1"/>
</dbReference>
<dbReference type="InterPro" id="IPR028082">
    <property type="entry name" value="Peripla_BP_I"/>
</dbReference>
<dbReference type="eggNOG" id="COG1879">
    <property type="taxonomic scope" value="Bacteria"/>
</dbReference>
<dbReference type="Gene3D" id="3.40.50.2300">
    <property type="match status" value="2"/>
</dbReference>
<reference evidence="5 6" key="2">
    <citation type="journal article" date="2012" name="Stand. Genomic Sci.">
        <title>Complete genome sequence of the termite hindgut bacterium Spirochaeta coccoides type strain (SPN1(T)), reclassification in the genus Sphaerochaeta as Sphaerochaeta coccoides comb. nov. and emendations of the family Spirochaetaceae and the genus Sphaerochaeta.</title>
        <authorList>
            <person name="Abt B."/>
            <person name="Han C."/>
            <person name="Scheuner C."/>
            <person name="Lu M."/>
            <person name="Lapidus A."/>
            <person name="Nolan M."/>
            <person name="Lucas S."/>
            <person name="Hammon N."/>
            <person name="Deshpande S."/>
            <person name="Cheng J.F."/>
            <person name="Tapia R."/>
            <person name="Goodwin L.A."/>
            <person name="Pitluck S."/>
            <person name="Liolios K."/>
            <person name="Pagani I."/>
            <person name="Ivanova N."/>
            <person name="Mavromatis K."/>
            <person name="Mikhailova N."/>
            <person name="Huntemann M."/>
            <person name="Pati A."/>
            <person name="Chen A."/>
            <person name="Palaniappan K."/>
            <person name="Land M."/>
            <person name="Hauser L."/>
            <person name="Brambilla E.M."/>
            <person name="Rohde M."/>
            <person name="Spring S."/>
            <person name="Gronow S."/>
            <person name="Goker M."/>
            <person name="Woyke T."/>
            <person name="Bristow J."/>
            <person name="Eisen J.A."/>
            <person name="Markowitz V."/>
            <person name="Hugenholtz P."/>
            <person name="Kyrpides N.C."/>
            <person name="Klenk H.P."/>
            <person name="Detter J.C."/>
        </authorList>
    </citation>
    <scope>NUCLEOTIDE SEQUENCE [LARGE SCALE GENOMIC DNA]</scope>
    <source>
        <strain evidence="6">ATCC BAA-1237 / DSM 17374 / SPN1</strain>
    </source>
</reference>
<dbReference type="PANTHER" id="PTHR30036">
    <property type="entry name" value="D-XYLOSE-BINDING PERIPLASMIC PROTEIN"/>
    <property type="match status" value="1"/>
</dbReference>
<dbReference type="PROSITE" id="PS51257">
    <property type="entry name" value="PROKAR_LIPOPROTEIN"/>
    <property type="match status" value="1"/>
</dbReference>
<feature type="domain" description="Periplasmic binding protein" evidence="4">
    <location>
        <begin position="55"/>
        <end position="312"/>
    </location>
</feature>
<dbReference type="HOGENOM" id="CLU_037628_3_3_12"/>
<evidence type="ECO:0000256" key="3">
    <source>
        <dbReference type="SAM" id="Phobius"/>
    </source>
</evidence>
<evidence type="ECO:0000313" key="5">
    <source>
        <dbReference type="EMBL" id="AEC02607.1"/>
    </source>
</evidence>
<dbReference type="PANTHER" id="PTHR30036:SF8">
    <property type="entry name" value="ABC-TYPE SUGAR TRANSPORT SYSTEM PERIPLASMIC COMPONENT-LIKE PROTEIN"/>
    <property type="match status" value="1"/>
</dbReference>
<keyword evidence="3" id="KW-1133">Transmembrane helix</keyword>
<dbReference type="InterPro" id="IPR025997">
    <property type="entry name" value="SBP_2_dom"/>
</dbReference>
<evidence type="ECO:0000313" key="6">
    <source>
        <dbReference type="Proteomes" id="UP000007939"/>
    </source>
</evidence>
<gene>
    <name evidence="5" type="ordered locus">Spico_1403</name>
</gene>
<dbReference type="GO" id="GO:0030246">
    <property type="term" value="F:carbohydrate binding"/>
    <property type="evidence" value="ECO:0007669"/>
    <property type="project" value="TreeGrafter"/>
</dbReference>
<dbReference type="RefSeq" id="WP_013740002.1">
    <property type="nucleotide sequence ID" value="NC_015436.1"/>
</dbReference>
<dbReference type="Proteomes" id="UP000007939">
    <property type="component" value="Chromosome"/>
</dbReference>
<evidence type="ECO:0000259" key="4">
    <source>
        <dbReference type="Pfam" id="PF13407"/>
    </source>
</evidence>
<dbReference type="EMBL" id="CP002659">
    <property type="protein sequence ID" value="AEC02607.1"/>
    <property type="molecule type" value="Genomic_DNA"/>
</dbReference>
<accession>F4GHL8</accession>
<comment type="subcellular location">
    <subcellularLocation>
        <location evidence="1">Cell envelope</location>
    </subcellularLocation>
</comment>
<reference evidence="6" key="1">
    <citation type="submission" date="2011-04" db="EMBL/GenBank/DDBJ databases">
        <title>The complete genome of Spirochaeta coccoides DSM 17374.</title>
        <authorList>
            <person name="Lucas S."/>
            <person name="Copeland A."/>
            <person name="Lapidus A."/>
            <person name="Bruce D."/>
            <person name="Goodwin L."/>
            <person name="Pitluck S."/>
            <person name="Peters L."/>
            <person name="Kyrpides N."/>
            <person name="Mavromatis K."/>
            <person name="Pagani I."/>
            <person name="Ivanova N."/>
            <person name="Ovchinnikova G."/>
            <person name="Lu M."/>
            <person name="Detter J.C."/>
            <person name="Tapia R."/>
            <person name="Han C."/>
            <person name="Land M."/>
            <person name="Hauser L."/>
            <person name="Markowitz V."/>
            <person name="Cheng J.-F."/>
            <person name="Hugenholtz P."/>
            <person name="Woyke T."/>
            <person name="Wu D."/>
            <person name="Spring S."/>
            <person name="Schroeder M."/>
            <person name="Brambilla E."/>
            <person name="Klenk H.-P."/>
            <person name="Eisen J.A."/>
        </authorList>
    </citation>
    <scope>NUCLEOTIDE SEQUENCE [LARGE SCALE GENOMIC DNA]</scope>
    <source>
        <strain evidence="6">ATCC BAA-1237 / DSM 17374 / SPN1</strain>
    </source>
</reference>
<dbReference type="InterPro" id="IPR050555">
    <property type="entry name" value="Bact_Solute-Bind_Prot2"/>
</dbReference>
<dbReference type="OrthoDB" id="569491at2"/>
<keyword evidence="6" id="KW-1185">Reference proteome</keyword>
<keyword evidence="3" id="KW-0812">Transmembrane</keyword>
<dbReference type="STRING" id="760011.Spico_1403"/>
<evidence type="ECO:0000256" key="2">
    <source>
        <dbReference type="ARBA" id="ARBA00007639"/>
    </source>
</evidence>
<keyword evidence="3" id="KW-0472">Membrane</keyword>
<dbReference type="AlphaFoldDB" id="F4GHL8"/>
<comment type="similarity">
    <text evidence="2">Belongs to the bacterial solute-binding protein 2 family.</text>
</comment>
<sequence length="343" mass="36997">MKRRHLPHFCFTAGITTAGIIACMIFVVSCYRNPANTVTLLSSRPESQEKPIRMAFLTNMQGGEHWGNMKSGARFARSMHGNMTIEFYAPINEADYHGQTELLQQVVDADFDALVISSSHATYAASTIQQALAKGMMVVTVDNDILAADGTSLAKAHVGTDSREVGKKAAMKGMELAPQVRKALVVASVPESTSMMEKTAAITEIFSESGIEFQVIFCHADATIAYGQVKAALESPVAIDIIIALEEYAAHGVADALAETSAKARPVFIGSGNSRYQLNLLETGRMDALVVENSFTMGYLAVEAAASLAGGRNVVPVPVEFAIVTPLTMWEEHHQRLLFPLTN</sequence>
<dbReference type="KEGG" id="scc:Spico_1403"/>
<dbReference type="SUPFAM" id="SSF53822">
    <property type="entry name" value="Periplasmic binding protein-like I"/>
    <property type="match status" value="1"/>
</dbReference>
<name>F4GHL8_PARC1</name>
<dbReference type="GO" id="GO:0030288">
    <property type="term" value="C:outer membrane-bounded periplasmic space"/>
    <property type="evidence" value="ECO:0007669"/>
    <property type="project" value="TreeGrafter"/>
</dbReference>
<proteinExistence type="inferred from homology"/>